<protein>
    <submittedName>
        <fullName evidence="2">Uncharacterized protein</fullName>
    </submittedName>
</protein>
<accession>A0A4U8YK28</accession>
<keyword evidence="3" id="KW-1185">Reference proteome</keyword>
<dbReference type="Proteomes" id="UP000507962">
    <property type="component" value="Unassembled WGS sequence"/>
</dbReference>
<sequence length="199" mass="23188">MFSSLRKVVVGCICLFLLLAVDGQCQIDSDNTNTISEYLIQKVNDCTDSDFTTSLFLLSHLTLTENNIRVLSSIYKREKDPIRKVFIAFTLYERTLEKRYENDFIKLYPVGEQQRRIWKISRYKTDYVNVSSPLQRRLANFAITNQIALKKLLSGYEFSDGADRESLSDQILQIYKSNPDYIVRELHQHNIELSELGIK</sequence>
<reference evidence="2 3" key="1">
    <citation type="submission" date="2019-03" db="EMBL/GenBank/DDBJ databases">
        <authorList>
            <person name="Nijsse B."/>
        </authorList>
    </citation>
    <scope>NUCLEOTIDE SEQUENCE [LARGE SCALE GENOMIC DNA]</scope>
    <source>
        <strain evidence="2">Desulfoluna butyratoxydans MSL71</strain>
    </source>
</reference>
<feature type="signal peptide" evidence="1">
    <location>
        <begin position="1"/>
        <end position="27"/>
    </location>
</feature>
<feature type="chain" id="PRO_5020801335" evidence="1">
    <location>
        <begin position="28"/>
        <end position="199"/>
    </location>
</feature>
<evidence type="ECO:0000313" key="2">
    <source>
        <dbReference type="EMBL" id="VFQ44165.1"/>
    </source>
</evidence>
<organism evidence="2 3">
    <name type="scientific">Desulfoluna butyratoxydans</name>
    <dbReference type="NCBI Taxonomy" id="231438"/>
    <lineage>
        <taxon>Bacteria</taxon>
        <taxon>Pseudomonadati</taxon>
        <taxon>Thermodesulfobacteriota</taxon>
        <taxon>Desulfobacteria</taxon>
        <taxon>Desulfobacterales</taxon>
        <taxon>Desulfolunaceae</taxon>
        <taxon>Desulfoluna</taxon>
    </lineage>
</organism>
<keyword evidence="1" id="KW-0732">Signal</keyword>
<gene>
    <name evidence="2" type="ORF">MSL71_18090</name>
</gene>
<evidence type="ECO:0000313" key="3">
    <source>
        <dbReference type="Proteomes" id="UP000507962"/>
    </source>
</evidence>
<proteinExistence type="predicted"/>
<dbReference type="AlphaFoldDB" id="A0A4U8YK28"/>
<dbReference type="RefSeq" id="WP_180139102.1">
    <property type="nucleotide sequence ID" value="NZ_CAADHO010000003.1"/>
</dbReference>
<dbReference type="EMBL" id="CAADHO010000003">
    <property type="protein sequence ID" value="VFQ44165.1"/>
    <property type="molecule type" value="Genomic_DNA"/>
</dbReference>
<name>A0A4U8YK28_9BACT</name>
<evidence type="ECO:0000256" key="1">
    <source>
        <dbReference type="SAM" id="SignalP"/>
    </source>
</evidence>